<proteinExistence type="predicted"/>
<accession>A0A6A2ZMM7</accession>
<dbReference type="PANTHER" id="PTHR33232:SF15">
    <property type="entry name" value="PROTEIN SIEVE ELEMENT OCCLUSION B-LIKE"/>
    <property type="match status" value="1"/>
</dbReference>
<feature type="domain" description="Sieve element occlusion C-terminal" evidence="1">
    <location>
        <begin position="130"/>
        <end position="188"/>
    </location>
</feature>
<dbReference type="Pfam" id="PF14577">
    <property type="entry name" value="SEO_C"/>
    <property type="match status" value="2"/>
</dbReference>
<dbReference type="PANTHER" id="PTHR33232">
    <property type="entry name" value="PROTEIN SIEVE ELEMENT OCCLUSION B-LIKE"/>
    <property type="match status" value="1"/>
</dbReference>
<sequence>MEEIKVLNGLYQKNENKYEILWLLIVELSVNDKSSAARIRELKKVMKWIAVEPSKIESQVVECMKDWKFIKKAIAVSVNQRGEITCFNALPMLWTWGNSAFPFTERNLWNKIDEQIACRVDQLFHELILPDDIDIQPWTKSEGTFVCLFGRGDMSWIQAFTEKVNYAAHAAGVSLKLVYLGVSKSKRKGLTRTVLSRDCDISKKDPLMLEALKVVGYGGNGVAWAMFLMGTKAMVTTSVKTALSIIENYQKWIKENVGNRFFTGTVGYNELIMRDVHSYINVNLPFMGDIPGIMMCPEFSKVMDMFYSYRCCPESLLC</sequence>
<organism evidence="2 3">
    <name type="scientific">Hibiscus syriacus</name>
    <name type="common">Rose of Sharon</name>
    <dbReference type="NCBI Taxonomy" id="106335"/>
    <lineage>
        <taxon>Eukaryota</taxon>
        <taxon>Viridiplantae</taxon>
        <taxon>Streptophyta</taxon>
        <taxon>Embryophyta</taxon>
        <taxon>Tracheophyta</taxon>
        <taxon>Spermatophyta</taxon>
        <taxon>Magnoliopsida</taxon>
        <taxon>eudicotyledons</taxon>
        <taxon>Gunneridae</taxon>
        <taxon>Pentapetalae</taxon>
        <taxon>rosids</taxon>
        <taxon>malvids</taxon>
        <taxon>Malvales</taxon>
        <taxon>Malvaceae</taxon>
        <taxon>Malvoideae</taxon>
        <taxon>Hibiscus</taxon>
    </lineage>
</organism>
<dbReference type="Proteomes" id="UP000436088">
    <property type="component" value="Unassembled WGS sequence"/>
</dbReference>
<dbReference type="InterPro" id="IPR039299">
    <property type="entry name" value="SEOA"/>
</dbReference>
<evidence type="ECO:0000259" key="1">
    <source>
        <dbReference type="Pfam" id="PF14577"/>
    </source>
</evidence>
<dbReference type="EMBL" id="VEPZ02001135">
    <property type="protein sequence ID" value="KAE8692412.1"/>
    <property type="molecule type" value="Genomic_DNA"/>
</dbReference>
<feature type="domain" description="Sieve element occlusion C-terminal" evidence="1">
    <location>
        <begin position="199"/>
        <end position="312"/>
    </location>
</feature>
<dbReference type="InterPro" id="IPR027944">
    <property type="entry name" value="SEO_C"/>
</dbReference>
<evidence type="ECO:0000313" key="2">
    <source>
        <dbReference type="EMBL" id="KAE8692412.1"/>
    </source>
</evidence>
<name>A0A6A2ZMM7_HIBSY</name>
<evidence type="ECO:0000313" key="3">
    <source>
        <dbReference type="Proteomes" id="UP000436088"/>
    </source>
</evidence>
<dbReference type="AlphaFoldDB" id="A0A6A2ZMM7"/>
<gene>
    <name evidence="2" type="ORF">F3Y22_tig00110839pilonHSYRG00179</name>
</gene>
<reference evidence="2" key="1">
    <citation type="submission" date="2019-09" db="EMBL/GenBank/DDBJ databases">
        <title>Draft genome information of white flower Hibiscus syriacus.</title>
        <authorList>
            <person name="Kim Y.-M."/>
        </authorList>
    </citation>
    <scope>NUCLEOTIDE SEQUENCE [LARGE SCALE GENOMIC DNA]</scope>
    <source>
        <strain evidence="2">YM2019G1</strain>
    </source>
</reference>
<comment type="caution">
    <text evidence="2">The sequence shown here is derived from an EMBL/GenBank/DDBJ whole genome shotgun (WGS) entry which is preliminary data.</text>
</comment>
<keyword evidence="3" id="KW-1185">Reference proteome</keyword>
<protein>
    <recommendedName>
        <fullName evidence="1">Sieve element occlusion C-terminal domain-containing protein</fullName>
    </recommendedName>
</protein>
<dbReference type="GO" id="GO:0010088">
    <property type="term" value="P:phloem development"/>
    <property type="evidence" value="ECO:0007669"/>
    <property type="project" value="InterPro"/>
</dbReference>